<dbReference type="Pfam" id="PF13432">
    <property type="entry name" value="TPR_16"/>
    <property type="match status" value="1"/>
</dbReference>
<keyword evidence="3" id="KW-1185">Reference proteome</keyword>
<organism evidence="3 4">
    <name type="scientific">Mesocricetus auratus</name>
    <name type="common">Golden hamster</name>
    <dbReference type="NCBI Taxonomy" id="10036"/>
    <lineage>
        <taxon>Eukaryota</taxon>
        <taxon>Metazoa</taxon>
        <taxon>Chordata</taxon>
        <taxon>Craniata</taxon>
        <taxon>Vertebrata</taxon>
        <taxon>Euteleostomi</taxon>
        <taxon>Mammalia</taxon>
        <taxon>Eutheria</taxon>
        <taxon>Euarchontoglires</taxon>
        <taxon>Glires</taxon>
        <taxon>Rodentia</taxon>
        <taxon>Myomorpha</taxon>
        <taxon>Muroidea</taxon>
        <taxon>Cricetidae</taxon>
        <taxon>Cricetinae</taxon>
        <taxon>Mesocricetus</taxon>
    </lineage>
</organism>
<evidence type="ECO:0000256" key="2">
    <source>
        <dbReference type="SAM" id="SignalP"/>
    </source>
</evidence>
<accession>A0A1U8CG68</accession>
<dbReference type="OrthoDB" id="1926212at2759"/>
<dbReference type="Gene3D" id="1.25.40.10">
    <property type="entry name" value="Tetratricopeptide repeat domain"/>
    <property type="match status" value="1"/>
</dbReference>
<feature type="repeat" description="TPR" evidence="1">
    <location>
        <begin position="249"/>
        <end position="282"/>
    </location>
</feature>
<keyword evidence="2" id="KW-0732">Signal</keyword>
<evidence type="ECO:0000313" key="3">
    <source>
        <dbReference type="Proteomes" id="UP000886700"/>
    </source>
</evidence>
<feature type="repeat" description="TPR" evidence="1">
    <location>
        <begin position="283"/>
        <end position="316"/>
    </location>
</feature>
<dbReference type="Pfam" id="PF00515">
    <property type="entry name" value="TPR_1"/>
    <property type="match status" value="1"/>
</dbReference>
<dbReference type="InterPro" id="IPR019734">
    <property type="entry name" value="TPR_rpt"/>
</dbReference>
<dbReference type="GeneID" id="101824915"/>
<proteinExistence type="predicted"/>
<dbReference type="SMART" id="SM00028">
    <property type="entry name" value="TPR"/>
    <property type="match status" value="4"/>
</dbReference>
<reference evidence="4" key="1">
    <citation type="submission" date="2025-08" db="UniProtKB">
        <authorList>
            <consortium name="RefSeq"/>
        </authorList>
    </citation>
    <scope>IDENTIFICATION</scope>
    <source>
        <tissue evidence="4">Liver</tissue>
    </source>
</reference>
<name>A0A1U8CG68_MESAU</name>
<feature type="repeat" description="TPR" evidence="1">
    <location>
        <begin position="181"/>
        <end position="214"/>
    </location>
</feature>
<gene>
    <name evidence="4" type="primary">Ttc13</name>
</gene>
<dbReference type="PANTHER" id="PTHR44523">
    <property type="entry name" value="TETRATRICOPEPTIDE REPEAT PROTEIN 13"/>
    <property type="match status" value="1"/>
</dbReference>
<protein>
    <submittedName>
        <fullName evidence="4">Tetratricopeptide repeat protein 13 isoform X6</fullName>
    </submittedName>
</protein>
<dbReference type="PROSITE" id="PS51257">
    <property type="entry name" value="PROKAR_LIPOPROTEIN"/>
    <property type="match status" value="1"/>
</dbReference>
<dbReference type="AlphaFoldDB" id="A0A1U8CG68"/>
<sequence length="791" mass="89303">MAPAGRGCGCWGGSGAGAVLSLLLLLGALACARATEHYSPLSLLKQELQHRQQQEASAGGGCSQSGDWADQYPECESSFLNFHESDCELRGSAPCDSLLSLNTEKILSQAKSIAEQKRFPFATDNDSTNEELAIAYVLVGSGLYDEAIRHFSTMLQILSPLGRINEAVNDLTKAIQLQPSARLYRHRGTLYFISEDYATAHEDFQQSLELNRNQPTAMLYKGLTFFHRGLLKEAIEAFKEALKQKVDFIDAYKSLGQAYRELGNFEAATESFQKALLLNQNHVQTLQLRGMMLYHHGSLQEALKNFKRCLQLEPYNEVCQYMKGLSHVAMGQFYEGIKAQTKVMLNDPLPGQKASPEYLRVKYLREYSRYLHAHLDTPLTEYNIDTDLPGSFKDHWAKNLPFLIDGYEEQPGLQPHIKDVLHQNFEGYRPEVQEMICVADRLGSLMQYETPGFLPNKRIHRAMGLAALEVMQAVHRTWTNSKVRMNGKTRLMQWRDMFDIAVKWRRIADPDQPVLWLDQMPARSLSRGFNNHINLIRGQVINMRYLEYFEKILHFIKDRILVYHGANNPKGLLEVREALEKVHKVEDLLPIMKFNTKTKDGFTVNTKVPSLKDQGKEYDGFTITITGDKVGNILFSVETQTTEERTQLYHAEIDALYKDLTAKGKVLILSSEFGEADAVCNLILSLVYYFYNLMPLSRGSSVIAYSVIVGALMASGKEVAGKIPKGKLVDFEAMTAPGSEAFSKIAKSWMNLKSISPSYKTLPSVSETFPTLRSMMEVLNTDSTPRCLKKL</sequence>
<dbReference type="RefSeq" id="XP_012977450.1">
    <property type="nucleotide sequence ID" value="XM_013121996.3"/>
</dbReference>
<dbReference type="SUPFAM" id="SSF48452">
    <property type="entry name" value="TPR-like"/>
    <property type="match status" value="2"/>
</dbReference>
<dbReference type="InterPro" id="IPR011990">
    <property type="entry name" value="TPR-like_helical_dom_sf"/>
</dbReference>
<evidence type="ECO:0000256" key="1">
    <source>
        <dbReference type="PROSITE-ProRule" id="PRU00339"/>
    </source>
</evidence>
<dbReference type="Pfam" id="PF13181">
    <property type="entry name" value="TPR_8"/>
    <property type="match status" value="1"/>
</dbReference>
<keyword evidence="1" id="KW-0802">TPR repeat</keyword>
<feature type="chain" id="PRO_5010587957" evidence="2">
    <location>
        <begin position="35"/>
        <end position="791"/>
    </location>
</feature>
<feature type="signal peptide" evidence="2">
    <location>
        <begin position="1"/>
        <end position="34"/>
    </location>
</feature>
<dbReference type="PROSITE" id="PS50293">
    <property type="entry name" value="TPR_REGION"/>
    <property type="match status" value="1"/>
</dbReference>
<evidence type="ECO:0000313" key="4">
    <source>
        <dbReference type="RefSeq" id="XP_012977450.1"/>
    </source>
</evidence>
<dbReference type="Proteomes" id="UP000886700">
    <property type="component" value="Unplaced"/>
</dbReference>
<dbReference type="PROSITE" id="PS50005">
    <property type="entry name" value="TPR"/>
    <property type="match status" value="3"/>
</dbReference>
<dbReference type="CTD" id="79573"/>
<dbReference type="PANTHER" id="PTHR44523:SF1">
    <property type="entry name" value="TETRATRICOPEPTIDE REPEAT PROTEIN 13"/>
    <property type="match status" value="1"/>
</dbReference>